<dbReference type="RefSeq" id="WP_110031686.1">
    <property type="nucleotide sequence ID" value="NZ_QGTR01000002.1"/>
</dbReference>
<organism evidence="5 6">
    <name type="scientific">Hoeflea marina</name>
    <dbReference type="NCBI Taxonomy" id="274592"/>
    <lineage>
        <taxon>Bacteria</taxon>
        <taxon>Pseudomonadati</taxon>
        <taxon>Pseudomonadota</taxon>
        <taxon>Alphaproteobacteria</taxon>
        <taxon>Hyphomicrobiales</taxon>
        <taxon>Rhizobiaceae</taxon>
        <taxon>Hoeflea</taxon>
    </lineage>
</organism>
<accession>A0A317PQT4</accession>
<feature type="domain" description="Solute-binding protein family 3/N-terminal" evidence="4">
    <location>
        <begin position="27"/>
        <end position="257"/>
    </location>
</feature>
<dbReference type="OrthoDB" id="9807134at2"/>
<dbReference type="Pfam" id="PF00497">
    <property type="entry name" value="SBP_bac_3"/>
    <property type="match status" value="1"/>
</dbReference>
<gene>
    <name evidence="5" type="ORF">DFR52_102605</name>
</gene>
<dbReference type="InterPro" id="IPR001638">
    <property type="entry name" value="Solute-binding_3/MltF_N"/>
</dbReference>
<proteinExistence type="predicted"/>
<feature type="signal peptide" evidence="3">
    <location>
        <begin position="1"/>
        <end position="24"/>
    </location>
</feature>
<dbReference type="GO" id="GO:0042597">
    <property type="term" value="C:periplasmic space"/>
    <property type="evidence" value="ECO:0007669"/>
    <property type="project" value="UniProtKB-SubCell"/>
</dbReference>
<dbReference type="EMBL" id="QGTR01000002">
    <property type="protein sequence ID" value="PWW01940.1"/>
    <property type="molecule type" value="Genomic_DNA"/>
</dbReference>
<evidence type="ECO:0000259" key="4">
    <source>
        <dbReference type="SMART" id="SM00062"/>
    </source>
</evidence>
<comment type="subcellular location">
    <subcellularLocation>
        <location evidence="1">Periplasm</location>
    </subcellularLocation>
</comment>
<evidence type="ECO:0000256" key="3">
    <source>
        <dbReference type="SAM" id="SignalP"/>
    </source>
</evidence>
<dbReference type="Proteomes" id="UP000246352">
    <property type="component" value="Unassembled WGS sequence"/>
</dbReference>
<keyword evidence="2 3" id="KW-0732">Signal</keyword>
<name>A0A317PQT4_9HYPH</name>
<evidence type="ECO:0000313" key="5">
    <source>
        <dbReference type="EMBL" id="PWW01940.1"/>
    </source>
</evidence>
<evidence type="ECO:0000256" key="2">
    <source>
        <dbReference type="ARBA" id="ARBA00022729"/>
    </source>
</evidence>
<dbReference type="Gene3D" id="3.40.190.10">
    <property type="entry name" value="Periplasmic binding protein-like II"/>
    <property type="match status" value="2"/>
</dbReference>
<evidence type="ECO:0000313" key="6">
    <source>
        <dbReference type="Proteomes" id="UP000246352"/>
    </source>
</evidence>
<dbReference type="SUPFAM" id="SSF53850">
    <property type="entry name" value="Periplasmic binding protein-like II"/>
    <property type="match status" value="1"/>
</dbReference>
<dbReference type="PANTHER" id="PTHR35936:SF13">
    <property type="entry name" value="HISTIDINE-BINDING PERIPLASMIC PROTEIN"/>
    <property type="match status" value="1"/>
</dbReference>
<protein>
    <submittedName>
        <fullName evidence="5">Amino acid ABC transporter substrate-binding protein (PAAT family)</fullName>
    </submittedName>
</protein>
<dbReference type="PANTHER" id="PTHR35936">
    <property type="entry name" value="MEMBRANE-BOUND LYTIC MUREIN TRANSGLYCOSYLASE F"/>
    <property type="match status" value="1"/>
</dbReference>
<evidence type="ECO:0000256" key="1">
    <source>
        <dbReference type="ARBA" id="ARBA00004418"/>
    </source>
</evidence>
<dbReference type="AlphaFoldDB" id="A0A317PQT4"/>
<dbReference type="SMART" id="SM00062">
    <property type="entry name" value="PBPb"/>
    <property type="match status" value="1"/>
</dbReference>
<comment type="caution">
    <text evidence="5">The sequence shown here is derived from an EMBL/GenBank/DDBJ whole genome shotgun (WGS) entry which is preliminary data.</text>
</comment>
<reference evidence="5 6" key="1">
    <citation type="submission" date="2018-05" db="EMBL/GenBank/DDBJ databases">
        <title>Genomic Encyclopedia of Type Strains, Phase IV (KMG-IV): sequencing the most valuable type-strain genomes for metagenomic binning, comparative biology and taxonomic classification.</title>
        <authorList>
            <person name="Goeker M."/>
        </authorList>
    </citation>
    <scope>NUCLEOTIDE SEQUENCE [LARGE SCALE GENOMIC DNA]</scope>
    <source>
        <strain evidence="5 6">DSM 16791</strain>
    </source>
</reference>
<feature type="chain" id="PRO_5016248157" evidence="3">
    <location>
        <begin position="25"/>
        <end position="260"/>
    </location>
</feature>
<keyword evidence="6" id="KW-1185">Reference proteome</keyword>
<sequence>MKRAMLAALVMVSAGYAASLPARADEVIRFGLAAEPYAPFSVKDTAGNWTGWEVELRDAVCEEMQAKCEWVEVAWDGIIPALLEKKFDVIWSSMSITDERMKVIAFTDKYYTSPAVWVGAKADARPFDPANPSSLDGAVVGAQGSTTHAAYMEKYFKGHADLKLYDTLDSEEADLKAGRIDLLMASGIQISDWLKSADGSDYEIKVKLPHDDLFGYGDGAGLRKEDTELRERLNTAIKAVRASGKYDEITSKYFDFDIYQ</sequence>